<dbReference type="VEuPathDB" id="FungiDB:AB675_5556"/>
<dbReference type="PANTHER" id="PTHR31331">
    <property type="entry name" value="LCCL DOMAIN PROTEIN (AFU_ORTHOLOGUE AFUA_5G08630)"/>
    <property type="match status" value="1"/>
</dbReference>
<keyword evidence="2" id="KW-0472">Membrane</keyword>
<accession>A0A0N1P0J6</accession>
<feature type="transmembrane region" description="Helical" evidence="2">
    <location>
        <begin position="426"/>
        <end position="447"/>
    </location>
</feature>
<feature type="domain" description="LCCL" evidence="3">
    <location>
        <begin position="184"/>
        <end position="279"/>
    </location>
</feature>
<evidence type="ECO:0000259" key="3">
    <source>
        <dbReference type="Pfam" id="PF03815"/>
    </source>
</evidence>
<organism evidence="4 5">
    <name type="scientific">Cyphellophora attinorum</name>
    <dbReference type="NCBI Taxonomy" id="1664694"/>
    <lineage>
        <taxon>Eukaryota</taxon>
        <taxon>Fungi</taxon>
        <taxon>Dikarya</taxon>
        <taxon>Ascomycota</taxon>
        <taxon>Pezizomycotina</taxon>
        <taxon>Eurotiomycetes</taxon>
        <taxon>Chaetothyriomycetidae</taxon>
        <taxon>Chaetothyriales</taxon>
        <taxon>Cyphellophoraceae</taxon>
        <taxon>Cyphellophora</taxon>
    </lineage>
</organism>
<dbReference type="InterPro" id="IPR004043">
    <property type="entry name" value="LCCL"/>
</dbReference>
<dbReference type="PANTHER" id="PTHR31331:SF8">
    <property type="entry name" value="LCCL DOMAIN PROTEIN (AFU_ORTHOLOGUE AFUA_5G02970)"/>
    <property type="match status" value="1"/>
</dbReference>
<dbReference type="OrthoDB" id="441660at2759"/>
<dbReference type="InterPro" id="IPR051957">
    <property type="entry name" value="CRISP-LCCL_domain"/>
</dbReference>
<name>A0A0N1P0J6_9EURO</name>
<feature type="transmembrane region" description="Helical" evidence="2">
    <location>
        <begin position="392"/>
        <end position="414"/>
    </location>
</feature>
<comment type="caution">
    <text evidence="4">The sequence shown here is derived from an EMBL/GenBank/DDBJ whole genome shotgun (WGS) entry which is preliminary data.</text>
</comment>
<feature type="region of interest" description="Disordered" evidence="1">
    <location>
        <begin position="1"/>
        <end position="57"/>
    </location>
</feature>
<evidence type="ECO:0000256" key="2">
    <source>
        <dbReference type="SAM" id="Phobius"/>
    </source>
</evidence>
<dbReference type="GeneID" id="28737656"/>
<evidence type="ECO:0000313" key="5">
    <source>
        <dbReference type="Proteomes" id="UP000038010"/>
    </source>
</evidence>
<reference evidence="4 5" key="1">
    <citation type="submission" date="2015-06" db="EMBL/GenBank/DDBJ databases">
        <title>Draft genome of the ant-associated black yeast Phialophora attae CBS 131958.</title>
        <authorList>
            <person name="Moreno L.F."/>
            <person name="Stielow B.J."/>
            <person name="de Hoog S."/>
            <person name="Vicente V.A."/>
            <person name="Weiss V.A."/>
            <person name="de Vries M."/>
            <person name="Cruz L.M."/>
            <person name="Souza E.M."/>
        </authorList>
    </citation>
    <scope>NUCLEOTIDE SEQUENCE [LARGE SCALE GENOMIC DNA]</scope>
    <source>
        <strain evidence="4 5">CBS 131958</strain>
    </source>
</reference>
<dbReference type="RefSeq" id="XP_018002117.1">
    <property type="nucleotide sequence ID" value="XM_018145776.1"/>
</dbReference>
<dbReference type="AlphaFoldDB" id="A0A0N1P0J6"/>
<keyword evidence="2" id="KW-0812">Transmembrane</keyword>
<feature type="transmembrane region" description="Helical" evidence="2">
    <location>
        <begin position="459"/>
        <end position="477"/>
    </location>
</feature>
<evidence type="ECO:0000313" key="4">
    <source>
        <dbReference type="EMBL" id="KPI42154.1"/>
    </source>
</evidence>
<dbReference type="Gene3D" id="2.170.130.20">
    <property type="entry name" value="LCCL-like domain"/>
    <property type="match status" value="1"/>
</dbReference>
<dbReference type="SUPFAM" id="SSF69848">
    <property type="entry name" value="LCCL domain"/>
    <property type="match status" value="1"/>
</dbReference>
<proteinExistence type="predicted"/>
<keyword evidence="2" id="KW-1133">Transmembrane helix</keyword>
<feature type="transmembrane region" description="Helical" evidence="2">
    <location>
        <begin position="306"/>
        <end position="339"/>
    </location>
</feature>
<feature type="compositionally biased region" description="Polar residues" evidence="1">
    <location>
        <begin position="36"/>
        <end position="46"/>
    </location>
</feature>
<dbReference type="InterPro" id="IPR036609">
    <property type="entry name" value="LCCL_sf"/>
</dbReference>
<dbReference type="EMBL" id="LFJN01000008">
    <property type="protein sequence ID" value="KPI42154.1"/>
    <property type="molecule type" value="Genomic_DNA"/>
</dbReference>
<keyword evidence="5" id="KW-1185">Reference proteome</keyword>
<feature type="transmembrane region" description="Helical" evidence="2">
    <location>
        <begin position="122"/>
        <end position="140"/>
    </location>
</feature>
<protein>
    <recommendedName>
        <fullName evidence="3">LCCL domain-containing protein</fullName>
    </recommendedName>
</protein>
<sequence>MTTPHPYRDDEEAGPHIPPLTDDESETETTADLHIRSSSQSSTENEPNGRRLPVPAWLRKPGGSSKYDWVAEKARHVARAVVTWTKGPVPSQEPKIIPLFPKIQQAPIQLLDQYLPNKRHRICLLGAFYAVWFLIWSLMLRDQLTSGSIQGYGRPSNVGCATSFWAGSNRCGVNGNECRPFTGLRPFRCPAKCDRANLLEERWVGNGSHIYEPLVIGGPDPEEPEAGAIYRGDSWLCLAAVHAGVIELVQGGCGVAELIGEHDSFTGSKQHGIKSFDFPASFRMAYRFLSVPDKDMKCPSTSKWPMFAVTAVALSLLSIFTTSPAVFFFSLYYITIFHVGLVSDPPSGRDFYGLVSTLFGTMLPGSFMAYVIYITSARPLLRGLTAQFEKTILYLSFFSIGALNNYTFEGWIPIARLTPRDLRQPGAVLALVIIIGIIATAAVVQILSIRRAGRLPKYLAIYATFGVGLLLLFALPGERLRLHHYFYPLMLLPGTGFQTRPGLVFQGILLGLHINGAARWGFDSIIQTPADLHEGNDGNGRSWWGAHAPVVNATVSSSGNKVELSWGAIPTDTGVDGISIMVNDVEYWRRYVEEMDYTNGTTLEKRGSREIHEPWFVRLAWMNGREHGRHSNPATWDVDGSWIPSNQTRPDI</sequence>
<evidence type="ECO:0000256" key="1">
    <source>
        <dbReference type="SAM" id="MobiDB-lite"/>
    </source>
</evidence>
<dbReference type="Proteomes" id="UP000038010">
    <property type="component" value="Unassembled WGS sequence"/>
</dbReference>
<gene>
    <name evidence="4" type="ORF">AB675_5556</name>
</gene>
<feature type="transmembrane region" description="Helical" evidence="2">
    <location>
        <begin position="351"/>
        <end position="372"/>
    </location>
</feature>
<dbReference type="Pfam" id="PF03815">
    <property type="entry name" value="LCCL"/>
    <property type="match status" value="1"/>
</dbReference>